<organism evidence="1 2">
    <name type="scientific">Polytolypa hystricis (strain UAMH7299)</name>
    <dbReference type="NCBI Taxonomy" id="1447883"/>
    <lineage>
        <taxon>Eukaryota</taxon>
        <taxon>Fungi</taxon>
        <taxon>Dikarya</taxon>
        <taxon>Ascomycota</taxon>
        <taxon>Pezizomycotina</taxon>
        <taxon>Eurotiomycetes</taxon>
        <taxon>Eurotiomycetidae</taxon>
        <taxon>Onygenales</taxon>
        <taxon>Onygenales incertae sedis</taxon>
        <taxon>Polytolypa</taxon>
    </lineage>
</organism>
<reference evidence="1 2" key="1">
    <citation type="submission" date="2017-10" db="EMBL/GenBank/DDBJ databases">
        <title>Comparative genomics in systemic dimorphic fungi from Ajellomycetaceae.</title>
        <authorList>
            <person name="Munoz J.F."/>
            <person name="Mcewen J.G."/>
            <person name="Clay O.K."/>
            <person name="Cuomo C.A."/>
        </authorList>
    </citation>
    <scope>NUCLEOTIDE SEQUENCE [LARGE SCALE GENOMIC DNA]</scope>
    <source>
        <strain evidence="1 2">UAMH7299</strain>
    </source>
</reference>
<evidence type="ECO:0008006" key="3">
    <source>
        <dbReference type="Google" id="ProtNLM"/>
    </source>
</evidence>
<dbReference type="AlphaFoldDB" id="A0A2B7YGQ8"/>
<accession>A0A2B7YGQ8</accession>
<dbReference type="STRING" id="1447883.A0A2B7YGQ8"/>
<evidence type="ECO:0000313" key="1">
    <source>
        <dbReference type="EMBL" id="PGH20360.1"/>
    </source>
</evidence>
<dbReference type="EMBL" id="PDNA01000041">
    <property type="protein sequence ID" value="PGH20360.1"/>
    <property type="molecule type" value="Genomic_DNA"/>
</dbReference>
<dbReference type="OrthoDB" id="2906425at2759"/>
<evidence type="ECO:0000313" key="2">
    <source>
        <dbReference type="Proteomes" id="UP000224634"/>
    </source>
</evidence>
<gene>
    <name evidence="1" type="ORF">AJ80_03628</name>
</gene>
<protein>
    <recommendedName>
        <fullName evidence="3">Aminoglycoside phosphotransferase domain-containing protein</fullName>
    </recommendedName>
</protein>
<keyword evidence="2" id="KW-1185">Reference proteome</keyword>
<dbReference type="Proteomes" id="UP000224634">
    <property type="component" value="Unassembled WGS sequence"/>
</dbReference>
<comment type="caution">
    <text evidence="1">The sequence shown here is derived from an EMBL/GenBank/DDBJ whole genome shotgun (WGS) entry which is preliminary data.</text>
</comment>
<name>A0A2B7YGQ8_POLH7</name>
<sequence length="172" mass="19413">MCLRSNIRNSFLNPIIFKNLMPLCEDPSRRNGSFYLANRDFGPRNILIDDDFNVVGVIDFDGIISAPIEVAAQFPRFSAMDMKPPGIRYTNEHWAEQTEQMACNQQVYKAMVLDAESRLDGGKGRDHLLANALLANPTVVYHGIEAYSTHQESVNDAWMKARQRLANARPPS</sequence>
<proteinExistence type="predicted"/>